<dbReference type="AlphaFoldDB" id="A0A9D1M818"/>
<dbReference type="CDD" id="cd10326">
    <property type="entry name" value="SLC5sbd_NIS-like"/>
    <property type="match status" value="1"/>
</dbReference>
<evidence type="ECO:0000256" key="9">
    <source>
        <dbReference type="ARBA" id="ARBA00023136"/>
    </source>
</evidence>
<evidence type="ECO:0000313" key="13">
    <source>
        <dbReference type="EMBL" id="HIU55391.1"/>
    </source>
</evidence>
<feature type="transmembrane region" description="Helical" evidence="12">
    <location>
        <begin position="455"/>
        <end position="474"/>
    </location>
</feature>
<evidence type="ECO:0000256" key="10">
    <source>
        <dbReference type="ARBA" id="ARBA00023201"/>
    </source>
</evidence>
<feature type="transmembrane region" description="Helical" evidence="12">
    <location>
        <begin position="372"/>
        <end position="390"/>
    </location>
</feature>
<keyword evidence="3" id="KW-0813">Transport</keyword>
<evidence type="ECO:0000256" key="8">
    <source>
        <dbReference type="ARBA" id="ARBA00023065"/>
    </source>
</evidence>
<dbReference type="GO" id="GO:0005886">
    <property type="term" value="C:plasma membrane"/>
    <property type="evidence" value="ECO:0007669"/>
    <property type="project" value="UniProtKB-SubCell"/>
</dbReference>
<keyword evidence="6 12" id="KW-1133">Transmembrane helix</keyword>
<feature type="transmembrane region" description="Helical" evidence="12">
    <location>
        <begin position="44"/>
        <end position="65"/>
    </location>
</feature>
<dbReference type="GO" id="GO:0006814">
    <property type="term" value="P:sodium ion transport"/>
    <property type="evidence" value="ECO:0007669"/>
    <property type="project" value="UniProtKB-KW"/>
</dbReference>
<keyword evidence="4" id="KW-1003">Cell membrane</keyword>
<evidence type="ECO:0000256" key="12">
    <source>
        <dbReference type="SAM" id="Phobius"/>
    </source>
</evidence>
<evidence type="ECO:0000256" key="11">
    <source>
        <dbReference type="RuleBase" id="RU362091"/>
    </source>
</evidence>
<proteinExistence type="inferred from homology"/>
<sequence length="479" mass="53827">MKESFILIILACYFGILMFISYLTGKKSNNRTFFIGNKQSPWMLVAFGMIGTSISGVTFVSVPGMPLSIDMTYMQTVLGFAVGYLVVAHLLLPLYYKLNLTSIYTYLKERFGNRAYKTGASFFLLSKTIGAAARLYIVVLILQRYVFDHWQIPFVATTAGIILLIWLYSHRSGIKTIVWTDALQTFFLLGSLVLIIHTVMSDLDLDFSGVIQTIANDERSRIFVFDDWFTTQNFFKQFLSGIFITIVMSGLDQDMMQKNLSCRTLKDSQKNMYSYGIAFIPVNLLFLSLGILLAVYAETKEIALPALGDEMLPLFATQYLGAAVVIFFSIGIIAAAFSSADSALTALTTSFCIDILGIEKAEEKRAERIRKLTHIAISALFVLIIVIIKAVNNKSIIDAIYIVASYTYGPLLGLFFFGLFTKQKANDNWIPYIAFISPIICFLLDLFTARYTPYRFGYELLMMNGLFTILGLYLSSVQT</sequence>
<keyword evidence="10" id="KW-0739">Sodium transport</keyword>
<dbReference type="GO" id="GO:0015293">
    <property type="term" value="F:symporter activity"/>
    <property type="evidence" value="ECO:0007669"/>
    <property type="project" value="TreeGrafter"/>
</dbReference>
<keyword evidence="7" id="KW-0915">Sodium</keyword>
<feature type="transmembrane region" description="Helical" evidence="12">
    <location>
        <begin position="119"/>
        <end position="143"/>
    </location>
</feature>
<dbReference type="PANTHER" id="PTHR42985:SF47">
    <property type="entry name" value="INTEGRAL MEMBRANE TRANSPORT PROTEIN"/>
    <property type="match status" value="1"/>
</dbReference>
<evidence type="ECO:0000256" key="5">
    <source>
        <dbReference type="ARBA" id="ARBA00022692"/>
    </source>
</evidence>
<evidence type="ECO:0000256" key="7">
    <source>
        <dbReference type="ARBA" id="ARBA00023053"/>
    </source>
</evidence>
<reference evidence="13" key="2">
    <citation type="journal article" date="2021" name="PeerJ">
        <title>Extensive microbial diversity within the chicken gut microbiome revealed by metagenomics and culture.</title>
        <authorList>
            <person name="Gilroy R."/>
            <person name="Ravi A."/>
            <person name="Getino M."/>
            <person name="Pursley I."/>
            <person name="Horton D.L."/>
            <person name="Alikhan N.F."/>
            <person name="Baker D."/>
            <person name="Gharbi K."/>
            <person name="Hall N."/>
            <person name="Watson M."/>
            <person name="Adriaenssens E.M."/>
            <person name="Foster-Nyarko E."/>
            <person name="Jarju S."/>
            <person name="Secka A."/>
            <person name="Antonio M."/>
            <person name="Oren A."/>
            <person name="Chaudhuri R.R."/>
            <person name="La Ragione R."/>
            <person name="Hildebrand F."/>
            <person name="Pallen M.J."/>
        </authorList>
    </citation>
    <scope>NUCLEOTIDE SEQUENCE</scope>
    <source>
        <strain evidence="13">CHK158-818</strain>
    </source>
</reference>
<evidence type="ECO:0000313" key="14">
    <source>
        <dbReference type="Proteomes" id="UP000824112"/>
    </source>
</evidence>
<feature type="transmembrane region" description="Helical" evidence="12">
    <location>
        <begin position="181"/>
        <end position="200"/>
    </location>
</feature>
<evidence type="ECO:0000256" key="2">
    <source>
        <dbReference type="ARBA" id="ARBA00006434"/>
    </source>
</evidence>
<feature type="non-terminal residue" evidence="13">
    <location>
        <position position="479"/>
    </location>
</feature>
<evidence type="ECO:0000256" key="4">
    <source>
        <dbReference type="ARBA" id="ARBA00022475"/>
    </source>
</evidence>
<feature type="transmembrane region" description="Helical" evidence="12">
    <location>
        <begin position="429"/>
        <end position="449"/>
    </location>
</feature>
<feature type="transmembrane region" description="Helical" evidence="12">
    <location>
        <begin position="316"/>
        <end position="337"/>
    </location>
</feature>
<name>A0A9D1M818_9BACT</name>
<dbReference type="EMBL" id="DVNA01000139">
    <property type="protein sequence ID" value="HIU55391.1"/>
    <property type="molecule type" value="Genomic_DNA"/>
</dbReference>
<feature type="transmembrane region" description="Helical" evidence="12">
    <location>
        <begin position="77"/>
        <end position="98"/>
    </location>
</feature>
<comment type="similarity">
    <text evidence="2 11">Belongs to the sodium:solute symporter (SSF) (TC 2.A.21) family.</text>
</comment>
<feature type="transmembrane region" description="Helical" evidence="12">
    <location>
        <begin position="234"/>
        <end position="251"/>
    </location>
</feature>
<keyword evidence="5 12" id="KW-0812">Transmembrane</keyword>
<feature type="transmembrane region" description="Helical" evidence="12">
    <location>
        <begin position="396"/>
        <end position="417"/>
    </location>
</feature>
<protein>
    <submittedName>
        <fullName evidence="13">Sodium:solute symporter</fullName>
    </submittedName>
</protein>
<dbReference type="Pfam" id="PF00474">
    <property type="entry name" value="SSF"/>
    <property type="match status" value="1"/>
</dbReference>
<reference evidence="13" key="1">
    <citation type="submission" date="2020-10" db="EMBL/GenBank/DDBJ databases">
        <authorList>
            <person name="Gilroy R."/>
        </authorList>
    </citation>
    <scope>NUCLEOTIDE SEQUENCE</scope>
    <source>
        <strain evidence="13">CHK158-818</strain>
    </source>
</reference>
<evidence type="ECO:0000256" key="1">
    <source>
        <dbReference type="ARBA" id="ARBA00004651"/>
    </source>
</evidence>
<accession>A0A9D1M818</accession>
<evidence type="ECO:0000256" key="6">
    <source>
        <dbReference type="ARBA" id="ARBA00022989"/>
    </source>
</evidence>
<dbReference type="PANTHER" id="PTHR42985">
    <property type="entry name" value="SODIUM-COUPLED MONOCARBOXYLATE TRANSPORTER"/>
    <property type="match status" value="1"/>
</dbReference>
<comment type="caution">
    <text evidence="13">The sequence shown here is derived from an EMBL/GenBank/DDBJ whole genome shotgun (WGS) entry which is preliminary data.</text>
</comment>
<feature type="transmembrane region" description="Helical" evidence="12">
    <location>
        <begin position="149"/>
        <end position="169"/>
    </location>
</feature>
<organism evidence="13 14">
    <name type="scientific">Candidatus Gallibacteroides avistercoris</name>
    <dbReference type="NCBI Taxonomy" id="2840833"/>
    <lineage>
        <taxon>Bacteria</taxon>
        <taxon>Pseudomonadati</taxon>
        <taxon>Bacteroidota</taxon>
        <taxon>Bacteroidia</taxon>
        <taxon>Bacteroidales</taxon>
        <taxon>Bacteroidaceae</taxon>
        <taxon>Bacteroidaceae incertae sedis</taxon>
        <taxon>Candidatus Gallibacteroides</taxon>
    </lineage>
</organism>
<gene>
    <name evidence="13" type="ORF">IAB03_06260</name>
</gene>
<evidence type="ECO:0000256" key="3">
    <source>
        <dbReference type="ARBA" id="ARBA00022448"/>
    </source>
</evidence>
<feature type="transmembrane region" description="Helical" evidence="12">
    <location>
        <begin position="272"/>
        <end position="296"/>
    </location>
</feature>
<dbReference type="Gene3D" id="1.20.1730.10">
    <property type="entry name" value="Sodium/glucose cotransporter"/>
    <property type="match status" value="1"/>
</dbReference>
<dbReference type="Proteomes" id="UP000824112">
    <property type="component" value="Unassembled WGS sequence"/>
</dbReference>
<feature type="transmembrane region" description="Helical" evidence="12">
    <location>
        <begin position="6"/>
        <end position="23"/>
    </location>
</feature>
<dbReference type="InterPro" id="IPR051163">
    <property type="entry name" value="Sodium:Solute_Symporter_SSF"/>
</dbReference>
<dbReference type="PROSITE" id="PS50283">
    <property type="entry name" value="NA_SOLUT_SYMP_3"/>
    <property type="match status" value="1"/>
</dbReference>
<dbReference type="InterPro" id="IPR038377">
    <property type="entry name" value="Na/Glc_symporter_sf"/>
</dbReference>
<keyword evidence="9 12" id="KW-0472">Membrane</keyword>
<comment type="subcellular location">
    <subcellularLocation>
        <location evidence="1">Cell membrane</location>
        <topology evidence="1">Multi-pass membrane protein</topology>
    </subcellularLocation>
</comment>
<keyword evidence="8" id="KW-0406">Ion transport</keyword>
<dbReference type="InterPro" id="IPR001734">
    <property type="entry name" value="Na/solute_symporter"/>
</dbReference>